<evidence type="ECO:0000313" key="1">
    <source>
        <dbReference type="EMBL" id="QQO90253.1"/>
    </source>
</evidence>
<name>A0A7T8EPF5_9CAUD</name>
<reference evidence="1 2" key="1">
    <citation type="submission" date="2020-12" db="EMBL/GenBank/DDBJ databases">
        <title>Complete genome sequence of Erwinia phage pEa_SNUABM_5.</title>
        <authorList>
            <person name="Kim S.G."/>
            <person name="Lee S.B."/>
            <person name="Kwon J."/>
            <person name="Park S.C."/>
        </authorList>
    </citation>
    <scope>NUCLEOTIDE SEQUENCE [LARGE SCALE GENOMIC DNA]</scope>
</reference>
<organism evidence="1 2">
    <name type="scientific">Erwinia phage pEa_SNUABM_5</name>
    <dbReference type="NCBI Taxonomy" id="2797313"/>
    <lineage>
        <taxon>Viruses</taxon>
        <taxon>Duplodnaviria</taxon>
        <taxon>Heunggongvirae</taxon>
        <taxon>Uroviricota</taxon>
        <taxon>Caudoviricetes</taxon>
        <taxon>Rivsvirus</taxon>
        <taxon>Rivsvirus SNUABM5</taxon>
    </lineage>
</organism>
<accession>A0A7T8EPF5</accession>
<protein>
    <submittedName>
        <fullName evidence="1">Putative baseplate wedge protein</fullName>
    </submittedName>
</protein>
<dbReference type="Proteomes" id="UP000596123">
    <property type="component" value="Segment"/>
</dbReference>
<proteinExistence type="predicted"/>
<keyword evidence="2" id="KW-1185">Reference proteome</keyword>
<dbReference type="EMBL" id="MW366843">
    <property type="protein sequence ID" value="QQO90253.1"/>
    <property type="molecule type" value="Genomic_DNA"/>
</dbReference>
<sequence>MSLLNTYTTHEEFAQDFLSRINAKSYWTDDQVSSLTSLIADALGDIGVSNAYACMIAAREAFIRLARRDTSIMAGARFLGVDIGRKSAGSVSCLIINNTGQKITLDKHEPFQINGTDALLAQVTQWESGESKTVDMIVGSIFSFSQPIESTQDYVRVALGSENFELTQDLTVWIEDVRGLKTPYDRFDSALFEAYAGQRIFQDITTDTGDVELQFGGEQWGTALPAGYTLKVRAVRSVGAAVNTEATGLKVVSLNQSNIVGKTVSSITGASDHTDLSYYRTFAPIVARSRKKLIREDEWHAAVMLYPDVADCVVQGQREIAPNDKSWMGVVRVCVLPLNTSTWGGVNPNPDSAQWNKFLDWLAQFRAMLDVQTYNPTKLPIDCVIRVTLFQDAPGSKQTNEDKLSAAVQKLFERRVGILGKRLAISDIMDRVKYDYANPDSPVKRPEVDYVNIDSPLQDIIPNGKTEYVALRNIRVIVSYSERKMQ</sequence>
<evidence type="ECO:0000313" key="2">
    <source>
        <dbReference type="Proteomes" id="UP000596123"/>
    </source>
</evidence>
<gene>
    <name evidence="1" type="ORF">pEaSNUABM5_00111</name>
</gene>